<dbReference type="Proteomes" id="UP000824120">
    <property type="component" value="Chromosome 7"/>
</dbReference>
<evidence type="ECO:0008006" key="3">
    <source>
        <dbReference type="Google" id="ProtNLM"/>
    </source>
</evidence>
<comment type="caution">
    <text evidence="1">The sequence shown here is derived from an EMBL/GenBank/DDBJ whole genome shotgun (WGS) entry which is preliminary data.</text>
</comment>
<reference evidence="1 2" key="1">
    <citation type="submission" date="2020-09" db="EMBL/GenBank/DDBJ databases">
        <title>De no assembly of potato wild relative species, Solanum commersonii.</title>
        <authorList>
            <person name="Cho K."/>
        </authorList>
    </citation>
    <scope>NUCLEOTIDE SEQUENCE [LARGE SCALE GENOMIC DNA]</scope>
    <source>
        <strain evidence="1">LZ3.2</strain>
        <tissue evidence="1">Leaf</tissue>
    </source>
</reference>
<evidence type="ECO:0000313" key="2">
    <source>
        <dbReference type="Proteomes" id="UP000824120"/>
    </source>
</evidence>
<sequence>MLFEDDVTLIDETRNGVNAKLEMWRQTSETKGFRFSRTKTNHVECKFSAVMHEEGVEVRLDTQNILNRDRFKYLEFII</sequence>
<organism evidence="1 2">
    <name type="scientific">Solanum commersonii</name>
    <name type="common">Commerson's wild potato</name>
    <name type="synonym">Commerson's nightshade</name>
    <dbReference type="NCBI Taxonomy" id="4109"/>
    <lineage>
        <taxon>Eukaryota</taxon>
        <taxon>Viridiplantae</taxon>
        <taxon>Streptophyta</taxon>
        <taxon>Embryophyta</taxon>
        <taxon>Tracheophyta</taxon>
        <taxon>Spermatophyta</taxon>
        <taxon>Magnoliopsida</taxon>
        <taxon>eudicotyledons</taxon>
        <taxon>Gunneridae</taxon>
        <taxon>Pentapetalae</taxon>
        <taxon>asterids</taxon>
        <taxon>lamiids</taxon>
        <taxon>Solanales</taxon>
        <taxon>Solanaceae</taxon>
        <taxon>Solanoideae</taxon>
        <taxon>Solaneae</taxon>
        <taxon>Solanum</taxon>
    </lineage>
</organism>
<dbReference type="PANTHER" id="PTHR46238:SF8">
    <property type="entry name" value="ENDONUCLEASE_EXONUCLEASE_PHOSPHATASE DOMAIN-CONTAINING PROTEIN"/>
    <property type="match status" value="1"/>
</dbReference>
<evidence type="ECO:0000313" key="1">
    <source>
        <dbReference type="EMBL" id="KAG5595944.1"/>
    </source>
</evidence>
<dbReference type="PANTHER" id="PTHR46238">
    <property type="entry name" value="REVERSE TRANSCRIPTASE DOMAIN-CONTAINING PROTEIN"/>
    <property type="match status" value="1"/>
</dbReference>
<accession>A0A9J5Y8R8</accession>
<name>A0A9J5Y8R8_SOLCO</name>
<dbReference type="EMBL" id="JACXVP010000007">
    <property type="protein sequence ID" value="KAG5595944.1"/>
    <property type="molecule type" value="Genomic_DNA"/>
</dbReference>
<dbReference type="OrthoDB" id="1225857at2759"/>
<proteinExistence type="predicted"/>
<protein>
    <recommendedName>
        <fullName evidence="3">Reverse transcriptase domain-containing protein</fullName>
    </recommendedName>
</protein>
<dbReference type="AlphaFoldDB" id="A0A9J5Y8R8"/>
<keyword evidence="2" id="KW-1185">Reference proteome</keyword>
<gene>
    <name evidence="1" type="ORF">H5410_037176</name>
</gene>